<feature type="region of interest" description="Disordered" evidence="1">
    <location>
        <begin position="48"/>
        <end position="74"/>
    </location>
</feature>
<feature type="compositionally biased region" description="Basic and acidic residues" evidence="1">
    <location>
        <begin position="97"/>
        <end position="106"/>
    </location>
</feature>
<feature type="region of interest" description="Disordered" evidence="1">
    <location>
        <begin position="97"/>
        <end position="121"/>
    </location>
</feature>
<comment type="caution">
    <text evidence="2">The sequence shown here is derived from an EMBL/GenBank/DDBJ whole genome shotgun (WGS) entry which is preliminary data.</text>
</comment>
<reference evidence="2 3" key="1">
    <citation type="submission" date="2022-10" db="EMBL/GenBank/DDBJ databases">
        <title>paucibacter sp. hw8 Genome sequencing.</title>
        <authorList>
            <person name="Park S."/>
        </authorList>
    </citation>
    <scope>NUCLEOTIDE SEQUENCE [LARGE SCALE GENOMIC DNA]</scope>
    <source>
        <strain evidence="3">hw8</strain>
    </source>
</reference>
<evidence type="ECO:0000256" key="1">
    <source>
        <dbReference type="SAM" id="MobiDB-lite"/>
    </source>
</evidence>
<organism evidence="2 3">
    <name type="scientific">Roseateles koreensis</name>
    <dbReference type="NCBI Taxonomy" id="2987526"/>
    <lineage>
        <taxon>Bacteria</taxon>
        <taxon>Pseudomonadati</taxon>
        <taxon>Pseudomonadota</taxon>
        <taxon>Betaproteobacteria</taxon>
        <taxon>Burkholderiales</taxon>
        <taxon>Sphaerotilaceae</taxon>
        <taxon>Roseateles</taxon>
    </lineage>
</organism>
<evidence type="ECO:0000313" key="3">
    <source>
        <dbReference type="Proteomes" id="UP001219862"/>
    </source>
</evidence>
<evidence type="ECO:0000313" key="2">
    <source>
        <dbReference type="EMBL" id="MDC8786311.1"/>
    </source>
</evidence>
<proteinExistence type="predicted"/>
<keyword evidence="3" id="KW-1185">Reference proteome</keyword>
<protein>
    <submittedName>
        <fullName evidence="2">Uncharacterized protein</fullName>
    </submittedName>
</protein>
<dbReference type="RefSeq" id="WP_273597425.1">
    <property type="nucleotide sequence ID" value="NZ_JAQQXS010000012.1"/>
</dbReference>
<accession>A0ABT5KTQ1</accession>
<sequence>MKKNLATRSSSPLRNAVARTLQYLMKRRAAKGPVERLDAALADLTNAKTQARHHSPKAQSHLETRTASTGNTGGEVLQNLLDQLSDENRHDLLLDERSATSSRDGEGSVLEPANFEPTERQRKVIKQAIEEGAKANRSGGHPPDELVARMTAEGSLTENLQTSDHASVEFRFVLAAAVNEPLTGGNLEERLDAPTCISAAVFRAPRHVMLLEFSQQATTLDAAMTNAVEKVLRAFPQADFVDLNDQDALLCELVEVRDGRSPTETELQRMRHSRVPSNDTLALAAATLDAFSTIGVGGDLHDHERVTEADVFELLPGFGLVHLMTDGGTILSLTARTPGIASLQTVTEGQRYRCWVRRKFDVVVRAELISGGQASETSAERVSP</sequence>
<name>A0ABT5KTQ1_9BURK</name>
<dbReference type="Proteomes" id="UP001219862">
    <property type="component" value="Unassembled WGS sequence"/>
</dbReference>
<dbReference type="EMBL" id="JAQQXS010000012">
    <property type="protein sequence ID" value="MDC8786311.1"/>
    <property type="molecule type" value="Genomic_DNA"/>
</dbReference>
<gene>
    <name evidence="2" type="ORF">PRZ01_14040</name>
</gene>